<dbReference type="InterPro" id="IPR002156">
    <property type="entry name" value="RNaseH_domain"/>
</dbReference>
<organism evidence="2 3">
    <name type="scientific">Castanea mollissima</name>
    <name type="common">Chinese chestnut</name>
    <dbReference type="NCBI Taxonomy" id="60419"/>
    <lineage>
        <taxon>Eukaryota</taxon>
        <taxon>Viridiplantae</taxon>
        <taxon>Streptophyta</taxon>
        <taxon>Embryophyta</taxon>
        <taxon>Tracheophyta</taxon>
        <taxon>Spermatophyta</taxon>
        <taxon>Magnoliopsida</taxon>
        <taxon>eudicotyledons</taxon>
        <taxon>Gunneridae</taxon>
        <taxon>Pentapetalae</taxon>
        <taxon>rosids</taxon>
        <taxon>fabids</taxon>
        <taxon>Fagales</taxon>
        <taxon>Fagaceae</taxon>
        <taxon>Castanea</taxon>
    </lineage>
</organism>
<dbReference type="InterPro" id="IPR036397">
    <property type="entry name" value="RNaseH_sf"/>
</dbReference>
<dbReference type="PANTHER" id="PTHR47723">
    <property type="entry name" value="OS05G0353850 PROTEIN"/>
    <property type="match status" value="1"/>
</dbReference>
<evidence type="ECO:0000259" key="1">
    <source>
        <dbReference type="Pfam" id="PF13456"/>
    </source>
</evidence>
<dbReference type="Pfam" id="PF13456">
    <property type="entry name" value="RVT_3"/>
    <property type="match status" value="1"/>
</dbReference>
<proteinExistence type="predicted"/>
<dbReference type="SUPFAM" id="SSF53098">
    <property type="entry name" value="Ribonuclease H-like"/>
    <property type="match status" value="1"/>
</dbReference>
<dbReference type="PANTHER" id="PTHR47723:SF19">
    <property type="entry name" value="POLYNUCLEOTIDYL TRANSFERASE, RIBONUCLEASE H-LIKE SUPERFAMILY PROTEIN"/>
    <property type="match status" value="1"/>
</dbReference>
<dbReference type="Gene3D" id="3.30.420.10">
    <property type="entry name" value="Ribonuclease H-like superfamily/Ribonuclease H"/>
    <property type="match status" value="1"/>
</dbReference>
<comment type="caution">
    <text evidence="2">The sequence shown here is derived from an EMBL/GenBank/DDBJ whole genome shotgun (WGS) entry which is preliminary data.</text>
</comment>
<gene>
    <name evidence="2" type="ORF">CMV_002320</name>
</gene>
<sequence length="167" mass="18037">MDRRRFGEARSATMRLGLATVRFGDSDDEFGDGLCQVALEKLNEFRSVLPKPTPTPPQSKVVWKPPPSGIFKPNFDGAIFKSKSKSGVGVIIRDCRGHIIASLAQVLPQAYDTMEIEALAAHCALEFGLEVGISKAVLEDDCQAIMHLKEGGSNLASVKPLILDALS</sequence>
<dbReference type="EMBL" id="JRKL02000165">
    <property type="protein sequence ID" value="KAF3974332.1"/>
    <property type="molecule type" value="Genomic_DNA"/>
</dbReference>
<dbReference type="InterPro" id="IPR053151">
    <property type="entry name" value="RNase_H-like"/>
</dbReference>
<dbReference type="Proteomes" id="UP000737018">
    <property type="component" value="Unassembled WGS sequence"/>
</dbReference>
<dbReference type="InterPro" id="IPR044730">
    <property type="entry name" value="RNase_H-like_dom_plant"/>
</dbReference>
<dbReference type="InterPro" id="IPR012337">
    <property type="entry name" value="RNaseH-like_sf"/>
</dbReference>
<reference evidence="2" key="1">
    <citation type="submission" date="2020-03" db="EMBL/GenBank/DDBJ databases">
        <title>Castanea mollissima Vanexum genome sequencing.</title>
        <authorList>
            <person name="Staton M."/>
        </authorList>
    </citation>
    <scope>NUCLEOTIDE SEQUENCE</scope>
    <source>
        <tissue evidence="2">Leaf</tissue>
    </source>
</reference>
<protein>
    <recommendedName>
        <fullName evidence="1">RNase H type-1 domain-containing protein</fullName>
    </recommendedName>
</protein>
<accession>A0A8J4RJD5</accession>
<dbReference type="AlphaFoldDB" id="A0A8J4RJD5"/>
<dbReference type="OrthoDB" id="1906820at2759"/>
<dbReference type="CDD" id="cd06222">
    <property type="entry name" value="RNase_H_like"/>
    <property type="match status" value="1"/>
</dbReference>
<name>A0A8J4RJD5_9ROSI</name>
<evidence type="ECO:0000313" key="2">
    <source>
        <dbReference type="EMBL" id="KAF3974332.1"/>
    </source>
</evidence>
<keyword evidence="3" id="KW-1185">Reference proteome</keyword>
<dbReference type="GO" id="GO:0003676">
    <property type="term" value="F:nucleic acid binding"/>
    <property type="evidence" value="ECO:0007669"/>
    <property type="project" value="InterPro"/>
</dbReference>
<feature type="domain" description="RNase H type-1" evidence="1">
    <location>
        <begin position="74"/>
        <end position="159"/>
    </location>
</feature>
<evidence type="ECO:0000313" key="3">
    <source>
        <dbReference type="Proteomes" id="UP000737018"/>
    </source>
</evidence>
<dbReference type="GO" id="GO:0004523">
    <property type="term" value="F:RNA-DNA hybrid ribonuclease activity"/>
    <property type="evidence" value="ECO:0007669"/>
    <property type="project" value="InterPro"/>
</dbReference>